<name>A0A2A9D4V3_9MICO</name>
<dbReference type="InterPro" id="IPR004165">
    <property type="entry name" value="CoA_trans_fam_I"/>
</dbReference>
<dbReference type="PANTHER" id="PTHR13707:SF57">
    <property type="entry name" value="SUCCINYL-COA:3-KETOACID COENZYME A TRANSFERASE SUBUNIT B-RELATED"/>
    <property type="match status" value="1"/>
</dbReference>
<dbReference type="Gene3D" id="3.40.1080.10">
    <property type="entry name" value="Glutaconate Coenzyme A-transferase"/>
    <property type="match status" value="1"/>
</dbReference>
<gene>
    <name evidence="7" type="ORF">ATL40_2494</name>
</gene>
<dbReference type="FunFam" id="3.40.1080.10:FF:000001">
    <property type="entry name" value="Succinyl-coa:3-ketoacid-coenzyme a transferase subunit b"/>
    <property type="match status" value="1"/>
</dbReference>
<keyword evidence="2 7" id="KW-0808">Transferase</keyword>
<reference evidence="7 8" key="1">
    <citation type="submission" date="2017-10" db="EMBL/GenBank/DDBJ databases">
        <title>Sequencing the genomes of 1000 actinobacteria strains.</title>
        <authorList>
            <person name="Klenk H.-P."/>
        </authorList>
    </citation>
    <scope>NUCLEOTIDE SEQUENCE [LARGE SCALE GENOMIC DNA]</scope>
    <source>
        <strain evidence="7 8">DSM 21801</strain>
    </source>
</reference>
<comment type="subunit">
    <text evidence="3">Heterodimer of a subunit A and a subunit B.</text>
</comment>
<dbReference type="InterPro" id="IPR037171">
    <property type="entry name" value="NagB/RpiA_transferase-like"/>
</dbReference>
<dbReference type="PROSITE" id="PS01274">
    <property type="entry name" value="COA_TRANSF_2"/>
    <property type="match status" value="1"/>
</dbReference>
<dbReference type="EMBL" id="PDJD01000001">
    <property type="protein sequence ID" value="PFG20879.1"/>
    <property type="molecule type" value="Genomic_DNA"/>
</dbReference>
<protein>
    <recommendedName>
        <fullName evidence="4">Probable succinyl-CoA:3-ketoacid coenzyme A transferase subunit B</fullName>
    </recommendedName>
    <alternativeName>
        <fullName evidence="6">OXCT B</fullName>
    </alternativeName>
    <alternativeName>
        <fullName evidence="5">Succinyl-CoA:3-oxoacid CoA-transferase</fullName>
    </alternativeName>
</protein>
<comment type="similarity">
    <text evidence="1">Belongs to the 3-oxoacid CoA-transferase subunit B family.</text>
</comment>
<dbReference type="Proteomes" id="UP000224915">
    <property type="component" value="Unassembled WGS sequence"/>
</dbReference>
<evidence type="ECO:0000256" key="5">
    <source>
        <dbReference type="ARBA" id="ARBA00081138"/>
    </source>
</evidence>
<dbReference type="InterPro" id="IPR012791">
    <property type="entry name" value="3-oxoacid_CoA-transf_B"/>
</dbReference>
<dbReference type="NCBIfam" id="TIGR02428">
    <property type="entry name" value="pcaJ_scoB_fam"/>
    <property type="match status" value="1"/>
</dbReference>
<accession>A0A2A9D4V3</accession>
<evidence type="ECO:0000256" key="1">
    <source>
        <dbReference type="ARBA" id="ARBA00007047"/>
    </source>
</evidence>
<evidence type="ECO:0000256" key="2">
    <source>
        <dbReference type="ARBA" id="ARBA00022679"/>
    </source>
</evidence>
<evidence type="ECO:0000256" key="3">
    <source>
        <dbReference type="ARBA" id="ARBA00065483"/>
    </source>
</evidence>
<dbReference type="RefSeq" id="WP_211283120.1">
    <property type="nucleotide sequence ID" value="NZ_PDJD01000001.1"/>
</dbReference>
<dbReference type="AlphaFoldDB" id="A0A2A9D4V3"/>
<comment type="caution">
    <text evidence="7">The sequence shown here is derived from an EMBL/GenBank/DDBJ whole genome shotgun (WGS) entry which is preliminary data.</text>
</comment>
<evidence type="ECO:0000313" key="8">
    <source>
        <dbReference type="Proteomes" id="UP000224915"/>
    </source>
</evidence>
<evidence type="ECO:0000256" key="6">
    <source>
        <dbReference type="ARBA" id="ARBA00081146"/>
    </source>
</evidence>
<sequence>MALTRQEMAARAAAELTDGSYVNLGIGLPTLVPNYLPAGTSVILQSENGILGVGPYPREAEVDPDLINAGKETVTTLPGSAFFDSAMSFAMIRAGKIDAAILGAMQVSASGDLANWMIPGKMVKGMGGAMDLVHGADRVIVLMEHVARSGAAKIVTECSLPLTGRGVVDRIITDLAVIDVTPEGLVLRETAPGVSVAEVVAATEPDLIVPDGVGQVAGAAEAAGATEAAGAAGAGA</sequence>
<organism evidence="7 8">
    <name type="scientific">Serinibacter salmoneus</name>
    <dbReference type="NCBI Taxonomy" id="556530"/>
    <lineage>
        <taxon>Bacteria</taxon>
        <taxon>Bacillati</taxon>
        <taxon>Actinomycetota</taxon>
        <taxon>Actinomycetes</taxon>
        <taxon>Micrococcales</taxon>
        <taxon>Beutenbergiaceae</taxon>
        <taxon>Serinibacter</taxon>
    </lineage>
</organism>
<dbReference type="SUPFAM" id="SSF100950">
    <property type="entry name" value="NagB/RpiA/CoA transferase-like"/>
    <property type="match status" value="1"/>
</dbReference>
<dbReference type="PANTHER" id="PTHR13707">
    <property type="entry name" value="KETOACID-COENZYME A TRANSFERASE"/>
    <property type="match status" value="1"/>
</dbReference>
<dbReference type="Pfam" id="PF01144">
    <property type="entry name" value="CoA_trans"/>
    <property type="match status" value="1"/>
</dbReference>
<proteinExistence type="inferred from homology"/>
<evidence type="ECO:0000256" key="4">
    <source>
        <dbReference type="ARBA" id="ARBA00072796"/>
    </source>
</evidence>
<dbReference type="GO" id="GO:0008410">
    <property type="term" value="F:CoA-transferase activity"/>
    <property type="evidence" value="ECO:0007669"/>
    <property type="project" value="InterPro"/>
</dbReference>
<keyword evidence="8" id="KW-1185">Reference proteome</keyword>
<dbReference type="SMART" id="SM00882">
    <property type="entry name" value="CoA_trans"/>
    <property type="match status" value="1"/>
</dbReference>
<evidence type="ECO:0000313" key="7">
    <source>
        <dbReference type="EMBL" id="PFG20879.1"/>
    </source>
</evidence>
<dbReference type="InterPro" id="IPR004164">
    <property type="entry name" value="CoA_transf_AS"/>
</dbReference>